<dbReference type="Gramene" id="EOY25141">
    <property type="protein sequence ID" value="EOY25141"/>
    <property type="gene ID" value="TCM_016554"/>
</dbReference>
<dbReference type="SUPFAM" id="SSF46689">
    <property type="entry name" value="Homeodomain-like"/>
    <property type="match status" value="1"/>
</dbReference>
<keyword evidence="4" id="KW-0539">Nucleus</keyword>
<protein>
    <submittedName>
        <fullName evidence="8">Myb domain protein 93, putative</fullName>
    </submittedName>
</protein>
<accession>A0A061G6G8</accession>
<keyword evidence="3" id="KW-0238">DNA-binding</keyword>
<dbReference type="AlphaFoldDB" id="A0A061G6G8"/>
<dbReference type="Proteomes" id="UP000026915">
    <property type="component" value="Chromosome 3"/>
</dbReference>
<dbReference type="InterPro" id="IPR009057">
    <property type="entry name" value="Homeodomain-like_sf"/>
</dbReference>
<evidence type="ECO:0000256" key="5">
    <source>
        <dbReference type="SAM" id="MobiDB-lite"/>
    </source>
</evidence>
<evidence type="ECO:0000256" key="2">
    <source>
        <dbReference type="ARBA" id="ARBA00022737"/>
    </source>
</evidence>
<feature type="domain" description="Myb-like" evidence="6">
    <location>
        <begin position="9"/>
        <end position="58"/>
    </location>
</feature>
<dbReference type="InterPro" id="IPR017930">
    <property type="entry name" value="Myb_dom"/>
</dbReference>
<dbReference type="PROSITE" id="PS51294">
    <property type="entry name" value="HTH_MYB"/>
    <property type="match status" value="1"/>
</dbReference>
<evidence type="ECO:0000256" key="3">
    <source>
        <dbReference type="ARBA" id="ARBA00023125"/>
    </source>
</evidence>
<dbReference type="EMBL" id="CM001881">
    <property type="protein sequence ID" value="EOY25141.1"/>
    <property type="molecule type" value="Genomic_DNA"/>
</dbReference>
<evidence type="ECO:0000259" key="6">
    <source>
        <dbReference type="PROSITE" id="PS50090"/>
    </source>
</evidence>
<dbReference type="InterPro" id="IPR001005">
    <property type="entry name" value="SANT/Myb"/>
</dbReference>
<dbReference type="SMART" id="SM00717">
    <property type="entry name" value="SANT"/>
    <property type="match status" value="1"/>
</dbReference>
<dbReference type="InParanoid" id="A0A061G6G8"/>
<keyword evidence="9" id="KW-1185">Reference proteome</keyword>
<comment type="subcellular location">
    <subcellularLocation>
        <location evidence="1">Nucleus</location>
    </subcellularLocation>
</comment>
<dbReference type="PANTHER" id="PTHR47994">
    <property type="entry name" value="F14D16.11-RELATED"/>
    <property type="match status" value="1"/>
</dbReference>
<gene>
    <name evidence="8" type="ORF">TCM_016554</name>
</gene>
<dbReference type="GO" id="GO:0005634">
    <property type="term" value="C:nucleus"/>
    <property type="evidence" value="ECO:0007669"/>
    <property type="project" value="UniProtKB-SubCell"/>
</dbReference>
<feature type="region of interest" description="Disordered" evidence="5">
    <location>
        <begin position="188"/>
        <end position="211"/>
    </location>
</feature>
<dbReference type="PROSITE" id="PS50090">
    <property type="entry name" value="MYB_LIKE"/>
    <property type="match status" value="1"/>
</dbReference>
<dbReference type="Pfam" id="PF00249">
    <property type="entry name" value="Myb_DNA-binding"/>
    <property type="match status" value="1"/>
</dbReference>
<evidence type="ECO:0000313" key="8">
    <source>
        <dbReference type="EMBL" id="EOY25141.1"/>
    </source>
</evidence>
<evidence type="ECO:0000313" key="9">
    <source>
        <dbReference type="Proteomes" id="UP000026915"/>
    </source>
</evidence>
<feature type="domain" description="HTH myb-type" evidence="7">
    <location>
        <begin position="9"/>
        <end position="62"/>
    </location>
</feature>
<name>A0A061G6G8_THECC</name>
<sequence>MVGPPCCQDANLKKGPWTGEEDQKLVDYINKHAWTALPKLAGLNRCGKSCGLRWTNYLRPDIKRGKFSDEEESIIVGNKNVLLVPIFLRSYDNEIKNYWNSHIKKKLLNMGIDPKTHKPRTDHILNISQLICAAQLGNLMNPWDTAFKLQDDAAQLAKTQLLQNPLQANAGFLGSQYVYPLVNGRSTLSGKESTRTQKTQSSGSISQTPSN</sequence>
<dbReference type="PANTHER" id="PTHR47994:SF5">
    <property type="entry name" value="F14D16.11-RELATED"/>
    <property type="match status" value="1"/>
</dbReference>
<dbReference type="CDD" id="cd00167">
    <property type="entry name" value="SANT"/>
    <property type="match status" value="1"/>
</dbReference>
<reference evidence="8 9" key="1">
    <citation type="journal article" date="2013" name="Genome Biol.">
        <title>The genome sequence of the most widely cultivated cacao type and its use to identify candidate genes regulating pod color.</title>
        <authorList>
            <person name="Motamayor J.C."/>
            <person name="Mockaitis K."/>
            <person name="Schmutz J."/>
            <person name="Haiminen N."/>
            <person name="Iii D.L."/>
            <person name="Cornejo O."/>
            <person name="Findley S.D."/>
            <person name="Zheng P."/>
            <person name="Utro F."/>
            <person name="Royaert S."/>
            <person name="Saski C."/>
            <person name="Jenkins J."/>
            <person name="Podicheti R."/>
            <person name="Zhao M."/>
            <person name="Scheffler B.E."/>
            <person name="Stack J.C."/>
            <person name="Feltus F.A."/>
            <person name="Mustiga G.M."/>
            <person name="Amores F."/>
            <person name="Phillips W."/>
            <person name="Marelli J.P."/>
            <person name="May G.D."/>
            <person name="Shapiro H."/>
            <person name="Ma J."/>
            <person name="Bustamante C.D."/>
            <person name="Schnell R.J."/>
            <person name="Main D."/>
            <person name="Gilbert D."/>
            <person name="Parida L."/>
            <person name="Kuhn D.N."/>
        </authorList>
    </citation>
    <scope>NUCLEOTIDE SEQUENCE [LARGE SCALE GENOMIC DNA]</scope>
    <source>
        <strain evidence="9">cv. Matina 1-6</strain>
    </source>
</reference>
<dbReference type="OMA" id="CCEQDAG"/>
<evidence type="ECO:0000256" key="1">
    <source>
        <dbReference type="ARBA" id="ARBA00004123"/>
    </source>
</evidence>
<dbReference type="GO" id="GO:0003677">
    <property type="term" value="F:DNA binding"/>
    <property type="evidence" value="ECO:0007669"/>
    <property type="project" value="UniProtKB-KW"/>
</dbReference>
<organism evidence="8 9">
    <name type="scientific">Theobroma cacao</name>
    <name type="common">Cacao</name>
    <name type="synonym">Cocoa</name>
    <dbReference type="NCBI Taxonomy" id="3641"/>
    <lineage>
        <taxon>Eukaryota</taxon>
        <taxon>Viridiplantae</taxon>
        <taxon>Streptophyta</taxon>
        <taxon>Embryophyta</taxon>
        <taxon>Tracheophyta</taxon>
        <taxon>Spermatophyta</taxon>
        <taxon>Magnoliopsida</taxon>
        <taxon>eudicotyledons</taxon>
        <taxon>Gunneridae</taxon>
        <taxon>Pentapetalae</taxon>
        <taxon>rosids</taxon>
        <taxon>malvids</taxon>
        <taxon>Malvales</taxon>
        <taxon>Malvaceae</taxon>
        <taxon>Byttnerioideae</taxon>
        <taxon>Theobroma</taxon>
    </lineage>
</organism>
<evidence type="ECO:0000259" key="7">
    <source>
        <dbReference type="PROSITE" id="PS51294"/>
    </source>
</evidence>
<keyword evidence="2" id="KW-0677">Repeat</keyword>
<dbReference type="Gene3D" id="1.10.10.60">
    <property type="entry name" value="Homeodomain-like"/>
    <property type="match status" value="1"/>
</dbReference>
<dbReference type="HOGENOM" id="CLU_028567_15_4_1"/>
<dbReference type="FunFam" id="1.10.10.60:FF:000001">
    <property type="entry name" value="MYB-related transcription factor"/>
    <property type="match status" value="1"/>
</dbReference>
<dbReference type="eggNOG" id="KOG0048">
    <property type="taxonomic scope" value="Eukaryota"/>
</dbReference>
<proteinExistence type="predicted"/>
<dbReference type="InterPro" id="IPR015495">
    <property type="entry name" value="Myb_TF_plants"/>
</dbReference>
<evidence type="ECO:0000256" key="4">
    <source>
        <dbReference type="ARBA" id="ARBA00023242"/>
    </source>
</evidence>